<dbReference type="OrthoDB" id="86940at2"/>
<accession>A0A7K0FZC7</accession>
<comment type="caution">
    <text evidence="1">The sequence shown here is derived from an EMBL/GenBank/DDBJ whole genome shotgun (WGS) entry which is preliminary data.</text>
</comment>
<keyword evidence="2" id="KW-1185">Reference proteome</keyword>
<reference evidence="1 2" key="1">
    <citation type="submission" date="2019-11" db="EMBL/GenBank/DDBJ databases">
        <title>Pedobacter petrophilus genome.</title>
        <authorList>
            <person name="Feldbauer M.J."/>
            <person name="Newman J.D."/>
        </authorList>
    </citation>
    <scope>NUCLEOTIDE SEQUENCE [LARGE SCALE GENOMIC DNA]</scope>
    <source>
        <strain evidence="1 2">LMG 29686</strain>
    </source>
</reference>
<proteinExistence type="predicted"/>
<organism evidence="1 2">
    <name type="scientific">Pedobacter petrophilus</name>
    <dbReference type="NCBI Taxonomy" id="1908241"/>
    <lineage>
        <taxon>Bacteria</taxon>
        <taxon>Pseudomonadati</taxon>
        <taxon>Bacteroidota</taxon>
        <taxon>Sphingobacteriia</taxon>
        <taxon>Sphingobacteriales</taxon>
        <taxon>Sphingobacteriaceae</taxon>
        <taxon>Pedobacter</taxon>
    </lineage>
</organism>
<dbReference type="RefSeq" id="WP_154280788.1">
    <property type="nucleotide sequence ID" value="NZ_JBHUJQ010000001.1"/>
</dbReference>
<dbReference type="AlphaFoldDB" id="A0A7K0FZC7"/>
<sequence>MKSILLFFILVVIKTHLFAQGENVVIPQSGSSIESFVPKGWKMILKSTGDLNKDGLADKVMVIENTNPKNIIANDGLGQSKLNLNPRVLLVLFKTKANTYNLAVKNSAFIPSENDEESTCLADPLMQEGGISIQNGLLKISYQYWSSCGSWYVTNRDYTFRFQNQKFELIGYDDYSLHRSSGEQSSTSINFSTKKMNETTGGNEFNDEENKPKTVWKPIKPGKLFSLATLTEEIFTDYLTKVVP</sequence>
<gene>
    <name evidence="1" type="ORF">GJU39_10645</name>
</gene>
<dbReference type="EMBL" id="WKKH01000013">
    <property type="protein sequence ID" value="MRX76550.1"/>
    <property type="molecule type" value="Genomic_DNA"/>
</dbReference>
<name>A0A7K0FZC7_9SPHI</name>
<dbReference type="Proteomes" id="UP000487757">
    <property type="component" value="Unassembled WGS sequence"/>
</dbReference>
<evidence type="ECO:0000313" key="1">
    <source>
        <dbReference type="EMBL" id="MRX76550.1"/>
    </source>
</evidence>
<protein>
    <submittedName>
        <fullName evidence="1">Uncharacterized protein</fullName>
    </submittedName>
</protein>
<evidence type="ECO:0000313" key="2">
    <source>
        <dbReference type="Proteomes" id="UP000487757"/>
    </source>
</evidence>